<proteinExistence type="predicted"/>
<protein>
    <submittedName>
        <fullName evidence="1">Uncharacterized protein</fullName>
    </submittedName>
</protein>
<comment type="caution">
    <text evidence="1">The sequence shown here is derived from an EMBL/GenBank/DDBJ whole genome shotgun (WGS) entry which is preliminary data.</text>
</comment>
<accession>A0ABD3N1V2</accession>
<sequence length="60" mass="6423">MSSGCLVYPKSYSTWCQNLAYSKCNTACSAPPTYKSTGIQSSSNSGLKAALSFFGSKKRK</sequence>
<evidence type="ECO:0000313" key="1">
    <source>
        <dbReference type="EMBL" id="KAL3769697.1"/>
    </source>
</evidence>
<gene>
    <name evidence="1" type="ORF">ACHAWO_013568</name>
</gene>
<name>A0ABD3N1V2_9STRA</name>
<reference evidence="1 2" key="1">
    <citation type="submission" date="2024-10" db="EMBL/GenBank/DDBJ databases">
        <title>Updated reference genomes for cyclostephanoid diatoms.</title>
        <authorList>
            <person name="Roberts W.R."/>
            <person name="Alverson A.J."/>
        </authorList>
    </citation>
    <scope>NUCLEOTIDE SEQUENCE [LARGE SCALE GENOMIC DNA]</scope>
    <source>
        <strain evidence="1 2">AJA010-31</strain>
    </source>
</reference>
<dbReference type="EMBL" id="JALLPJ020001327">
    <property type="protein sequence ID" value="KAL3769697.1"/>
    <property type="molecule type" value="Genomic_DNA"/>
</dbReference>
<dbReference type="Proteomes" id="UP001530400">
    <property type="component" value="Unassembled WGS sequence"/>
</dbReference>
<dbReference type="AlphaFoldDB" id="A0ABD3N1V2"/>
<organism evidence="1 2">
    <name type="scientific">Cyclotella atomus</name>
    <dbReference type="NCBI Taxonomy" id="382360"/>
    <lineage>
        <taxon>Eukaryota</taxon>
        <taxon>Sar</taxon>
        <taxon>Stramenopiles</taxon>
        <taxon>Ochrophyta</taxon>
        <taxon>Bacillariophyta</taxon>
        <taxon>Coscinodiscophyceae</taxon>
        <taxon>Thalassiosirophycidae</taxon>
        <taxon>Stephanodiscales</taxon>
        <taxon>Stephanodiscaceae</taxon>
        <taxon>Cyclotella</taxon>
    </lineage>
</organism>
<evidence type="ECO:0000313" key="2">
    <source>
        <dbReference type="Proteomes" id="UP001530400"/>
    </source>
</evidence>
<keyword evidence="2" id="KW-1185">Reference proteome</keyword>